<feature type="signal peptide" evidence="1">
    <location>
        <begin position="1"/>
        <end position="21"/>
    </location>
</feature>
<proteinExistence type="predicted"/>
<keyword evidence="1" id="KW-0732">Signal</keyword>
<evidence type="ECO:0000313" key="3">
    <source>
        <dbReference type="Proteomes" id="UP001589607"/>
    </source>
</evidence>
<dbReference type="PROSITE" id="PS51257">
    <property type="entry name" value="PROKAR_LIPOPROTEIN"/>
    <property type="match status" value="1"/>
</dbReference>
<evidence type="ECO:0008006" key="4">
    <source>
        <dbReference type="Google" id="ProtNLM"/>
    </source>
</evidence>
<name>A0ABV5GHU7_9FLAO</name>
<dbReference type="EMBL" id="JBHMEY010000001">
    <property type="protein sequence ID" value="MFB9094950.1"/>
    <property type="molecule type" value="Genomic_DNA"/>
</dbReference>
<gene>
    <name evidence="2" type="ORF">ACFFVF_00350</name>
</gene>
<sequence>MIRLLKIFTIGILLSSCSRMATRTIDYSIILDKNTTFCIANDEDKIGTIRNLKQLFEEEGFHIVPFEYASKAMKNRTINSKSEINRDIEKAFNIKNIDAVYSIILDYRYSKDITGLTYESFKYDIVSLNTGKTVVWGYSYTSKTESGKRTLKTLVKEIKKKLKK</sequence>
<evidence type="ECO:0000256" key="1">
    <source>
        <dbReference type="SAM" id="SignalP"/>
    </source>
</evidence>
<keyword evidence="3" id="KW-1185">Reference proteome</keyword>
<evidence type="ECO:0000313" key="2">
    <source>
        <dbReference type="EMBL" id="MFB9094950.1"/>
    </source>
</evidence>
<accession>A0ABV5GHU7</accession>
<dbReference type="Proteomes" id="UP001589607">
    <property type="component" value="Unassembled WGS sequence"/>
</dbReference>
<reference evidence="2 3" key="1">
    <citation type="submission" date="2024-09" db="EMBL/GenBank/DDBJ databases">
        <authorList>
            <person name="Sun Q."/>
            <person name="Mori K."/>
        </authorList>
    </citation>
    <scope>NUCLEOTIDE SEQUENCE [LARGE SCALE GENOMIC DNA]</scope>
    <source>
        <strain evidence="2 3">CECT 7955</strain>
    </source>
</reference>
<dbReference type="RefSeq" id="WP_236454510.1">
    <property type="nucleotide sequence ID" value="NZ_CBCSGE010000007.1"/>
</dbReference>
<comment type="caution">
    <text evidence="2">The sequence shown here is derived from an EMBL/GenBank/DDBJ whole genome shotgun (WGS) entry which is preliminary data.</text>
</comment>
<organism evidence="2 3">
    <name type="scientific">Flavobacterium jumunjinense</name>
    <dbReference type="NCBI Taxonomy" id="998845"/>
    <lineage>
        <taxon>Bacteria</taxon>
        <taxon>Pseudomonadati</taxon>
        <taxon>Bacteroidota</taxon>
        <taxon>Flavobacteriia</taxon>
        <taxon>Flavobacteriales</taxon>
        <taxon>Flavobacteriaceae</taxon>
        <taxon>Flavobacterium</taxon>
    </lineage>
</organism>
<feature type="chain" id="PRO_5046122711" description="Lipoprotein" evidence="1">
    <location>
        <begin position="22"/>
        <end position="164"/>
    </location>
</feature>
<protein>
    <recommendedName>
        <fullName evidence="4">Lipoprotein</fullName>
    </recommendedName>
</protein>